<dbReference type="Gene3D" id="3.30.1180.10">
    <property type="match status" value="1"/>
</dbReference>
<dbReference type="InterPro" id="IPR050270">
    <property type="entry name" value="DegV_domain_contain"/>
</dbReference>
<dbReference type="PANTHER" id="PTHR33434:SF8">
    <property type="entry name" value="DEGV DOMAIN-CONTAINING PROTEIN SPR1019"/>
    <property type="match status" value="1"/>
</dbReference>
<organism evidence="3 4">
    <name type="scientific">Staphylococcus pasteuri_A</name>
    <dbReference type="NCBI Taxonomy" id="3062664"/>
    <lineage>
        <taxon>Bacteria</taxon>
        <taxon>Bacillati</taxon>
        <taxon>Bacillota</taxon>
        <taxon>Bacilli</taxon>
        <taxon>Bacillales</taxon>
        <taxon>Staphylococcaceae</taxon>
        <taxon>Staphylococcus</taxon>
    </lineage>
</organism>
<dbReference type="PANTHER" id="PTHR33434">
    <property type="entry name" value="DEGV DOMAIN-CONTAINING PROTEIN DR_1986-RELATED"/>
    <property type="match status" value="1"/>
</dbReference>
<dbReference type="RefSeq" id="WP_046466682.1">
    <property type="nucleotide sequence ID" value="NZ_JAUOQO010000016.1"/>
</dbReference>
<comment type="function">
    <text evidence="1">May bind long-chain fatty acids, such as palmitate, and may play a role in lipid transport or fatty acid metabolism.</text>
</comment>
<dbReference type="NCBIfam" id="TIGR00762">
    <property type="entry name" value="DegV"/>
    <property type="match status" value="1"/>
</dbReference>
<evidence type="ECO:0000313" key="4">
    <source>
        <dbReference type="Proteomes" id="UP001170310"/>
    </source>
</evidence>
<evidence type="ECO:0000256" key="1">
    <source>
        <dbReference type="ARBA" id="ARBA00003238"/>
    </source>
</evidence>
<dbReference type="EMBL" id="JAUOQO010000016">
    <property type="protein sequence ID" value="MDO6574894.1"/>
    <property type="molecule type" value="Genomic_DNA"/>
</dbReference>
<evidence type="ECO:0000256" key="2">
    <source>
        <dbReference type="ARBA" id="ARBA00023121"/>
    </source>
</evidence>
<accession>A0AAW7YRH7</accession>
<reference evidence="3" key="1">
    <citation type="submission" date="2023-07" db="EMBL/GenBank/DDBJ databases">
        <title>Genome content predicts the carbon catabolic preferences of heterotrophic bacteria.</title>
        <authorList>
            <person name="Gralka M."/>
        </authorList>
    </citation>
    <scope>NUCLEOTIDE SEQUENCE</scope>
    <source>
        <strain evidence="3">E2R20</strain>
    </source>
</reference>
<dbReference type="Proteomes" id="UP001170310">
    <property type="component" value="Unassembled WGS sequence"/>
</dbReference>
<dbReference type="InterPro" id="IPR043168">
    <property type="entry name" value="DegV_C"/>
</dbReference>
<dbReference type="Pfam" id="PF02645">
    <property type="entry name" value="DegV"/>
    <property type="match status" value="1"/>
</dbReference>
<dbReference type="Gene3D" id="3.40.50.10170">
    <property type="match status" value="1"/>
</dbReference>
<keyword evidence="2" id="KW-0446">Lipid-binding</keyword>
<comment type="caution">
    <text evidence="3">The sequence shown here is derived from an EMBL/GenBank/DDBJ whole genome shotgun (WGS) entry which is preliminary data.</text>
</comment>
<dbReference type="InterPro" id="IPR003797">
    <property type="entry name" value="DegV"/>
</dbReference>
<dbReference type="SUPFAM" id="SSF82549">
    <property type="entry name" value="DAK1/DegV-like"/>
    <property type="match status" value="1"/>
</dbReference>
<dbReference type="AlphaFoldDB" id="A0AAW7YRH7"/>
<gene>
    <name evidence="3" type="ORF">Q4528_12225</name>
</gene>
<dbReference type="PROSITE" id="PS51482">
    <property type="entry name" value="DEGV"/>
    <property type="match status" value="1"/>
</dbReference>
<protein>
    <submittedName>
        <fullName evidence="3">DegV family protein</fullName>
    </submittedName>
</protein>
<dbReference type="GO" id="GO:0008289">
    <property type="term" value="F:lipid binding"/>
    <property type="evidence" value="ECO:0007669"/>
    <property type="project" value="UniProtKB-KW"/>
</dbReference>
<name>A0AAW7YRH7_9STAP</name>
<evidence type="ECO:0000313" key="3">
    <source>
        <dbReference type="EMBL" id="MDO6574894.1"/>
    </source>
</evidence>
<keyword evidence="4" id="KW-1185">Reference proteome</keyword>
<proteinExistence type="predicted"/>
<sequence>MVKQVIVTDSTSDLPQSYLKENAIHVIPLNLTINGKSYVDQVDITSSEYIEYLEQDADVKTSQASIGEIINVYEKLGEGDVEIISIHLSSGLSGMYNTAYQASQMVDANVTVIDSKSISNGLAYQIKHIVELFEEGTSTSDIVDSVKKLQDNTKLFVVIGQLNQLIKGGRISKTKGLIGNIMKIKPIGTLNDGKLELVHNARTQNTSINYLKKEISEFIENHKLKSVGITHANAMDFVDKVKNTFTEAFNFHNYDVNVTTPVISTHTGKGAIGLVVVREN</sequence>